<feature type="compositionally biased region" description="Basic residues" evidence="1">
    <location>
        <begin position="64"/>
        <end position="73"/>
    </location>
</feature>
<dbReference type="AlphaFoldDB" id="A0A2G5I4U5"/>
<comment type="caution">
    <text evidence="2">The sequence shown here is derived from an EMBL/GenBank/DDBJ whole genome shotgun (WGS) entry which is preliminary data.</text>
</comment>
<feature type="region of interest" description="Disordered" evidence="1">
    <location>
        <begin position="17"/>
        <end position="73"/>
    </location>
</feature>
<dbReference type="EMBL" id="LKMD01000101">
    <property type="protein sequence ID" value="PIA99503.1"/>
    <property type="molecule type" value="Genomic_DNA"/>
</dbReference>
<gene>
    <name evidence="2" type="ORF">CB0940_02609</name>
</gene>
<reference evidence="2 3" key="1">
    <citation type="submission" date="2015-10" db="EMBL/GenBank/DDBJ databases">
        <title>The cercosporin biosynthetic gene cluster was horizontally transferred to several fungal lineages and shown to be expanded in Cercospora beticola based on microsynteny with recipient genomes.</title>
        <authorList>
            <person name="De Jonge R."/>
            <person name="Ebert M.K."/>
            <person name="Suttle J.C."/>
            <person name="Jurick Ii W.M."/>
            <person name="Secor G.A."/>
            <person name="Thomma B.P."/>
            <person name="Van De Peer Y."/>
            <person name="Bolton M.D."/>
        </authorList>
    </citation>
    <scope>NUCLEOTIDE SEQUENCE [LARGE SCALE GENOMIC DNA]</scope>
    <source>
        <strain evidence="2 3">09-40</strain>
    </source>
</reference>
<organism evidence="2 3">
    <name type="scientific">Cercospora beticola</name>
    <name type="common">Sugarbeet leaf spot fungus</name>
    <dbReference type="NCBI Taxonomy" id="122368"/>
    <lineage>
        <taxon>Eukaryota</taxon>
        <taxon>Fungi</taxon>
        <taxon>Dikarya</taxon>
        <taxon>Ascomycota</taxon>
        <taxon>Pezizomycotina</taxon>
        <taxon>Dothideomycetes</taxon>
        <taxon>Dothideomycetidae</taxon>
        <taxon>Mycosphaerellales</taxon>
        <taxon>Mycosphaerellaceae</taxon>
        <taxon>Cercospora</taxon>
    </lineage>
</organism>
<name>A0A2G5I4U5_CERBT</name>
<protein>
    <submittedName>
        <fullName evidence="2">Uncharacterized protein</fullName>
    </submittedName>
</protein>
<proteinExistence type="predicted"/>
<evidence type="ECO:0000313" key="2">
    <source>
        <dbReference type="EMBL" id="PIA99503.1"/>
    </source>
</evidence>
<feature type="compositionally biased region" description="Basic and acidic residues" evidence="1">
    <location>
        <begin position="33"/>
        <end position="63"/>
    </location>
</feature>
<dbReference type="OrthoDB" id="3856898at2759"/>
<evidence type="ECO:0000256" key="1">
    <source>
        <dbReference type="SAM" id="MobiDB-lite"/>
    </source>
</evidence>
<sequence>MAGGGDVAYRIPRACPSTYEVPAGDPQLYRPHWKPDRANGGREDDNPRSDDVRCKSTEHPRHDRYLRRAARDA</sequence>
<evidence type="ECO:0000313" key="3">
    <source>
        <dbReference type="Proteomes" id="UP000230605"/>
    </source>
</evidence>
<dbReference type="Proteomes" id="UP000230605">
    <property type="component" value="Chromosome 3"/>
</dbReference>
<accession>A0A2G5I4U5</accession>